<evidence type="ECO:0000313" key="7">
    <source>
        <dbReference type="EMBL" id="MBB3221731.1"/>
    </source>
</evidence>
<accession>A0A4P8HHK6</accession>
<proteinExistence type="inferred from homology"/>
<dbReference type="AlphaFoldDB" id="A0A4P8HHK6"/>
<dbReference type="Proteomes" id="UP000298763">
    <property type="component" value="Chromosome"/>
</dbReference>
<dbReference type="Pfam" id="PF00160">
    <property type="entry name" value="Pro_isomerase"/>
    <property type="match status" value="1"/>
</dbReference>
<dbReference type="EMBL" id="JACHXS010000004">
    <property type="protein sequence ID" value="MBB3221731.1"/>
    <property type="molecule type" value="Genomic_DNA"/>
</dbReference>
<feature type="signal peptide" evidence="4">
    <location>
        <begin position="1"/>
        <end position="23"/>
    </location>
</feature>
<dbReference type="Gene3D" id="2.40.100.10">
    <property type="entry name" value="Cyclophilin-like"/>
    <property type="match status" value="1"/>
</dbReference>
<keyword evidence="3 4" id="KW-0413">Isomerase</keyword>
<feature type="domain" description="PPIase cyclophilin-type" evidence="6">
    <location>
        <begin position="32"/>
        <end position="187"/>
    </location>
</feature>
<dbReference type="InterPro" id="IPR029000">
    <property type="entry name" value="Cyclophilin-like_dom_sf"/>
</dbReference>
<evidence type="ECO:0000313" key="9">
    <source>
        <dbReference type="Proteomes" id="UP000298763"/>
    </source>
</evidence>
<dbReference type="InterPro" id="IPR002130">
    <property type="entry name" value="Cyclophilin-type_PPIase_dom"/>
</dbReference>
<organism evidence="7 10">
    <name type="scientific">Pseudoduganella umbonata</name>
    <dbReference type="NCBI Taxonomy" id="864828"/>
    <lineage>
        <taxon>Bacteria</taxon>
        <taxon>Pseudomonadati</taxon>
        <taxon>Pseudomonadota</taxon>
        <taxon>Betaproteobacteria</taxon>
        <taxon>Burkholderiales</taxon>
        <taxon>Oxalobacteraceae</taxon>
        <taxon>Telluria group</taxon>
        <taxon>Pseudoduganella</taxon>
    </lineage>
</organism>
<gene>
    <name evidence="8" type="ORF">FCL38_00320</name>
    <name evidence="7" type="ORF">FHS02_002541</name>
</gene>
<dbReference type="PROSITE" id="PS00170">
    <property type="entry name" value="CSA_PPIASE_1"/>
    <property type="match status" value="1"/>
</dbReference>
<dbReference type="EC" id="5.2.1.8" evidence="4"/>
<dbReference type="SUPFAM" id="SSF50891">
    <property type="entry name" value="Cyclophilin-like"/>
    <property type="match status" value="1"/>
</dbReference>
<comment type="function">
    <text evidence="4">PPIases accelerate the folding of proteins. It catalyzes the cis-trans isomerization of proline imidic peptide bonds in oligopeptides.</text>
</comment>
<feature type="region of interest" description="Disordered" evidence="5">
    <location>
        <begin position="192"/>
        <end position="235"/>
    </location>
</feature>
<keyword evidence="4" id="KW-0732">Signal</keyword>
<reference evidence="7 10" key="2">
    <citation type="submission" date="2020-08" db="EMBL/GenBank/DDBJ databases">
        <title>Genomic Encyclopedia of Type Strains, Phase III (KMG-III): the genomes of soil and plant-associated and newly described type strains.</title>
        <authorList>
            <person name="Whitman W."/>
        </authorList>
    </citation>
    <scope>NUCLEOTIDE SEQUENCE [LARGE SCALE GENOMIC DNA]</scope>
    <source>
        <strain evidence="7 10">CECT 7753</strain>
    </source>
</reference>
<comment type="similarity">
    <text evidence="1 4">Belongs to the cyclophilin-type PPIase family.</text>
</comment>
<dbReference type="InterPro" id="IPR044665">
    <property type="entry name" value="E_coli_cyclophilin_A-like"/>
</dbReference>
<dbReference type="PRINTS" id="PR00153">
    <property type="entry name" value="CSAPPISMRASE"/>
</dbReference>
<reference evidence="8 9" key="1">
    <citation type="submission" date="2019-05" db="EMBL/GenBank/DDBJ databases">
        <title>Draft Genome Sequences of Six Type Strains of the Genus Massilia.</title>
        <authorList>
            <person name="Miess H."/>
            <person name="Frediansyhah A."/>
            <person name="Gross H."/>
        </authorList>
    </citation>
    <scope>NUCLEOTIDE SEQUENCE [LARGE SCALE GENOMIC DNA]</scope>
    <source>
        <strain evidence="8 9">DSMZ 26121</strain>
    </source>
</reference>
<evidence type="ECO:0000256" key="2">
    <source>
        <dbReference type="ARBA" id="ARBA00023110"/>
    </source>
</evidence>
<evidence type="ECO:0000313" key="10">
    <source>
        <dbReference type="Proteomes" id="UP000584325"/>
    </source>
</evidence>
<evidence type="ECO:0000256" key="1">
    <source>
        <dbReference type="ARBA" id="ARBA00007365"/>
    </source>
</evidence>
<feature type="chain" id="PRO_5031677283" description="Peptidyl-prolyl cis-trans isomerase" evidence="4">
    <location>
        <begin position="24"/>
        <end position="235"/>
    </location>
</feature>
<sequence>MHTNKLHYATMIAGLLLSGAVFAANPQVALKTTAGEIVLELNQEKAPKSTANFLAYVKSGFYKDTIFHRVIDGFMIQGGGYTKDLKGKPTRPPIPSESKNGLNNVMYSVAMARMDNPNSATSQFFINVADNMALDYPNFDGVGYTVFGRVISGYEVVDKIKGVLVDDKSFTFQNVPVTPIVVTSATVLKKPIVPKQPPGQAQAAPAPESAAEQPADAAPVAQPDAPAEAPAAPAQ</sequence>
<dbReference type="GO" id="GO:0003755">
    <property type="term" value="F:peptidyl-prolyl cis-trans isomerase activity"/>
    <property type="evidence" value="ECO:0007669"/>
    <property type="project" value="UniProtKB-UniRule"/>
</dbReference>
<evidence type="ECO:0000313" key="8">
    <source>
        <dbReference type="EMBL" id="QCP09049.1"/>
    </source>
</evidence>
<evidence type="ECO:0000256" key="3">
    <source>
        <dbReference type="ARBA" id="ARBA00023235"/>
    </source>
</evidence>
<dbReference type="PROSITE" id="PS50072">
    <property type="entry name" value="CSA_PPIASE_2"/>
    <property type="match status" value="1"/>
</dbReference>
<name>A0A4P8HHK6_9BURK</name>
<keyword evidence="2 4" id="KW-0697">Rotamase</keyword>
<dbReference type="OrthoDB" id="9807797at2"/>
<evidence type="ECO:0000256" key="5">
    <source>
        <dbReference type="SAM" id="MobiDB-lite"/>
    </source>
</evidence>
<dbReference type="EMBL" id="CP040017">
    <property type="protein sequence ID" value="QCP09049.1"/>
    <property type="molecule type" value="Genomic_DNA"/>
</dbReference>
<dbReference type="InterPro" id="IPR020892">
    <property type="entry name" value="Cyclophilin-type_PPIase_CS"/>
</dbReference>
<evidence type="ECO:0000259" key="6">
    <source>
        <dbReference type="PROSITE" id="PS50072"/>
    </source>
</evidence>
<protein>
    <recommendedName>
        <fullName evidence="4">Peptidyl-prolyl cis-trans isomerase</fullName>
        <shortName evidence="4">PPIase</shortName>
        <ecNumber evidence="4">5.2.1.8</ecNumber>
    </recommendedName>
</protein>
<feature type="compositionally biased region" description="Low complexity" evidence="5">
    <location>
        <begin position="198"/>
        <end position="235"/>
    </location>
</feature>
<comment type="catalytic activity">
    <reaction evidence="4">
        <text>[protein]-peptidylproline (omega=180) = [protein]-peptidylproline (omega=0)</text>
        <dbReference type="Rhea" id="RHEA:16237"/>
        <dbReference type="Rhea" id="RHEA-COMP:10747"/>
        <dbReference type="Rhea" id="RHEA-COMP:10748"/>
        <dbReference type="ChEBI" id="CHEBI:83833"/>
        <dbReference type="ChEBI" id="CHEBI:83834"/>
        <dbReference type="EC" id="5.2.1.8"/>
    </reaction>
</comment>
<dbReference type="GO" id="GO:0006457">
    <property type="term" value="P:protein folding"/>
    <property type="evidence" value="ECO:0007669"/>
    <property type="project" value="InterPro"/>
</dbReference>
<dbReference type="PANTHER" id="PTHR43246">
    <property type="entry name" value="PEPTIDYL-PROLYL CIS-TRANS ISOMERASE CYP38, CHLOROPLASTIC"/>
    <property type="match status" value="1"/>
</dbReference>
<dbReference type="Proteomes" id="UP000584325">
    <property type="component" value="Unassembled WGS sequence"/>
</dbReference>
<evidence type="ECO:0000256" key="4">
    <source>
        <dbReference type="RuleBase" id="RU363019"/>
    </source>
</evidence>
<keyword evidence="9" id="KW-1185">Reference proteome</keyword>